<accession>A0A0E9NMU2</accession>
<keyword evidence="1" id="KW-0812">Transmembrane</keyword>
<reference evidence="2 3" key="1">
    <citation type="journal article" date="2011" name="J. Gen. Appl. Microbiol.">
        <title>Draft genome sequencing of the enigmatic yeast Saitoella complicata.</title>
        <authorList>
            <person name="Nishida H."/>
            <person name="Hamamoto M."/>
            <person name="Sugiyama J."/>
        </authorList>
    </citation>
    <scope>NUCLEOTIDE SEQUENCE [LARGE SCALE GENOMIC DNA]</scope>
    <source>
        <strain evidence="2 3">NRRL Y-17804</strain>
    </source>
</reference>
<dbReference type="AlphaFoldDB" id="A0A0E9NMU2"/>
<sequence>MRGPVEHKQLAYTPRRDRVRYGKYRSSTSAPFLVPGDINTTTPMMFAARPKFLVIAAAVFTSFCLLLYTLSGTTSIAAFEDKAIDATHYGQEVVTGAISDGAEAVEDVVEDVVVKPKNRRRAIVSSVQTDSFAPLAMAMGYSLKKSNDLDAQDVDMLLLVREGAVNATNIAKLEQVGWQVRKMQDLVFEGVNYDDIRPWHRYNLNKLIIWQWEEYERIIFADADMLIKGDIGELWDMPGDFAATPDSWPENLQDTRFNSGFILIRPSKVEYETLAEKVSDKKYHRPDEADQAFLNVYWRFRAYMLPYAYNFNLVLFRFHREVWDNLWPEAKVIHFTTRKPSTKDKCATNPDCLERPVLEWYSWMFQSMVEEYGWKDMPIHE</sequence>
<dbReference type="EMBL" id="BACD03000039">
    <property type="protein sequence ID" value="GAO50996.1"/>
    <property type="molecule type" value="Genomic_DNA"/>
</dbReference>
<reference evidence="2 3" key="3">
    <citation type="journal article" date="2015" name="Genome Announc.">
        <title>Draft Genome Sequence of the Archiascomycetous Yeast Saitoella complicata.</title>
        <authorList>
            <person name="Yamauchi K."/>
            <person name="Kondo S."/>
            <person name="Hamamoto M."/>
            <person name="Takahashi Y."/>
            <person name="Ogura Y."/>
            <person name="Hayashi T."/>
            <person name="Nishida H."/>
        </authorList>
    </citation>
    <scope>NUCLEOTIDE SEQUENCE [LARGE SCALE GENOMIC DNA]</scope>
    <source>
        <strain evidence="2 3">NRRL Y-17804</strain>
    </source>
</reference>
<dbReference type="STRING" id="698492.A0A0E9NMU2"/>
<comment type="caution">
    <text evidence="2">The sequence shown here is derived from an EMBL/GenBank/DDBJ whole genome shotgun (WGS) entry which is preliminary data.</text>
</comment>
<dbReference type="InterPro" id="IPR050587">
    <property type="entry name" value="GNT1/Glycosyltrans_8"/>
</dbReference>
<keyword evidence="1" id="KW-1133">Transmembrane helix</keyword>
<name>A0A0E9NMU2_SAICN</name>
<organism evidence="2 3">
    <name type="scientific">Saitoella complicata (strain BCRC 22490 / CBS 7301 / JCM 7358 / NBRC 10748 / NRRL Y-17804)</name>
    <dbReference type="NCBI Taxonomy" id="698492"/>
    <lineage>
        <taxon>Eukaryota</taxon>
        <taxon>Fungi</taxon>
        <taxon>Dikarya</taxon>
        <taxon>Ascomycota</taxon>
        <taxon>Taphrinomycotina</taxon>
        <taxon>Taphrinomycotina incertae sedis</taxon>
        <taxon>Saitoella</taxon>
    </lineage>
</organism>
<evidence type="ECO:0000256" key="1">
    <source>
        <dbReference type="SAM" id="Phobius"/>
    </source>
</evidence>
<evidence type="ECO:0000313" key="2">
    <source>
        <dbReference type="EMBL" id="GAO50996.1"/>
    </source>
</evidence>
<dbReference type="InterPro" id="IPR029044">
    <property type="entry name" value="Nucleotide-diphossugar_trans"/>
</dbReference>
<keyword evidence="3" id="KW-1185">Reference proteome</keyword>
<reference evidence="2 3" key="2">
    <citation type="journal article" date="2014" name="J. Gen. Appl. Microbiol.">
        <title>The early diverging ascomycetous budding yeast Saitoella complicata has three histone deacetylases belonging to the Clr6, Hos2, and Rpd3 lineages.</title>
        <authorList>
            <person name="Nishida H."/>
            <person name="Matsumoto T."/>
            <person name="Kondo S."/>
            <person name="Hamamoto M."/>
            <person name="Yoshikawa H."/>
        </authorList>
    </citation>
    <scope>NUCLEOTIDE SEQUENCE [LARGE SCALE GENOMIC DNA]</scope>
    <source>
        <strain evidence="2 3">NRRL Y-17804</strain>
    </source>
</reference>
<dbReference type="Proteomes" id="UP000033140">
    <property type="component" value="Unassembled WGS sequence"/>
</dbReference>
<dbReference type="Gene3D" id="3.90.550.10">
    <property type="entry name" value="Spore Coat Polysaccharide Biosynthesis Protein SpsA, Chain A"/>
    <property type="match status" value="1"/>
</dbReference>
<keyword evidence="1" id="KW-0472">Membrane</keyword>
<dbReference type="SUPFAM" id="SSF53448">
    <property type="entry name" value="Nucleotide-diphospho-sugar transferases"/>
    <property type="match status" value="1"/>
</dbReference>
<gene>
    <name evidence="2" type="ORF">G7K_5109-t1</name>
</gene>
<proteinExistence type="predicted"/>
<dbReference type="PANTHER" id="PTHR11183">
    <property type="entry name" value="GLYCOGENIN SUBFAMILY MEMBER"/>
    <property type="match status" value="1"/>
</dbReference>
<dbReference type="Pfam" id="PF01501">
    <property type="entry name" value="Glyco_transf_8"/>
    <property type="match status" value="1"/>
</dbReference>
<dbReference type="GO" id="GO:0016757">
    <property type="term" value="F:glycosyltransferase activity"/>
    <property type="evidence" value="ECO:0007669"/>
    <property type="project" value="InterPro"/>
</dbReference>
<dbReference type="InterPro" id="IPR002495">
    <property type="entry name" value="Glyco_trans_8"/>
</dbReference>
<dbReference type="OMA" id="AAPDVWW"/>
<evidence type="ECO:0000313" key="3">
    <source>
        <dbReference type="Proteomes" id="UP000033140"/>
    </source>
</evidence>
<evidence type="ECO:0008006" key="4">
    <source>
        <dbReference type="Google" id="ProtNLM"/>
    </source>
</evidence>
<feature type="transmembrane region" description="Helical" evidence="1">
    <location>
        <begin position="52"/>
        <end position="70"/>
    </location>
</feature>
<protein>
    <recommendedName>
        <fullName evidence="4">Hexosyltransferase</fullName>
    </recommendedName>
</protein>